<name>A0A558BRG6_9BACT</name>
<dbReference type="Proteomes" id="UP000317624">
    <property type="component" value="Unassembled WGS sequence"/>
</dbReference>
<dbReference type="SUPFAM" id="SSF53448">
    <property type="entry name" value="Nucleotide-diphospho-sugar transferases"/>
    <property type="match status" value="1"/>
</dbReference>
<keyword evidence="3" id="KW-1185">Reference proteome</keyword>
<sequence length="312" mass="35498">MLTKNHSVPLVTIIALCYNHAPFLRQALDSILAQDYPHLEVWLVDDASQDGSPAILREYAQAHPTWHLLLLSQNMRNCRAFNQAFFQSKGAYVLDFATDDVLLPHRVSQQVALFEHLGPSYGIVYSNAELIDEQGTAVGLHHRPDGRGGLLPRPASGWVLADVLSRYFICSPTMLVRREVLAHLGGYDEALTFEDFDLWVRASPDWQFHYQDEVTTQRRLHPRSMSTRAYQPNDPYLLSNIAVCRKAVALVRTPAERAALGVRLRWELLQALRHRQWSAARDLADLLHLAGRRHPLDFALGLLARRSVKSWQ</sequence>
<dbReference type="GO" id="GO:0016758">
    <property type="term" value="F:hexosyltransferase activity"/>
    <property type="evidence" value="ECO:0007669"/>
    <property type="project" value="UniProtKB-ARBA"/>
</dbReference>
<dbReference type="OrthoDB" id="3177103at2"/>
<dbReference type="InterPro" id="IPR029044">
    <property type="entry name" value="Nucleotide-diphossugar_trans"/>
</dbReference>
<dbReference type="Gene3D" id="3.90.550.10">
    <property type="entry name" value="Spore Coat Polysaccharide Biosynthesis Protein SpsA, Chain A"/>
    <property type="match status" value="1"/>
</dbReference>
<feature type="domain" description="Glycosyltransferase 2-like" evidence="1">
    <location>
        <begin position="12"/>
        <end position="134"/>
    </location>
</feature>
<reference evidence="2 3" key="1">
    <citation type="submission" date="2019-07" db="EMBL/GenBank/DDBJ databases">
        <title>Hymenobacter sp. straun FUR1 Genome sequencing and assembly.</title>
        <authorList>
            <person name="Chhetri G."/>
        </authorList>
    </citation>
    <scope>NUCLEOTIDE SEQUENCE [LARGE SCALE GENOMIC DNA]</scope>
    <source>
        <strain evidence="2 3">Fur1</strain>
    </source>
</reference>
<dbReference type="Pfam" id="PF00535">
    <property type="entry name" value="Glycos_transf_2"/>
    <property type="match status" value="1"/>
</dbReference>
<proteinExistence type="predicted"/>
<organism evidence="2 3">
    <name type="scientific">Hymenobacter setariae</name>
    <dbReference type="NCBI Taxonomy" id="2594794"/>
    <lineage>
        <taxon>Bacteria</taxon>
        <taxon>Pseudomonadati</taxon>
        <taxon>Bacteroidota</taxon>
        <taxon>Cytophagia</taxon>
        <taxon>Cytophagales</taxon>
        <taxon>Hymenobacteraceae</taxon>
        <taxon>Hymenobacter</taxon>
    </lineage>
</organism>
<dbReference type="AlphaFoldDB" id="A0A558BRG6"/>
<dbReference type="EMBL" id="VMRJ01000004">
    <property type="protein sequence ID" value="TVT39075.1"/>
    <property type="molecule type" value="Genomic_DNA"/>
</dbReference>
<gene>
    <name evidence="2" type="ORF">FNT36_15540</name>
</gene>
<evidence type="ECO:0000313" key="2">
    <source>
        <dbReference type="EMBL" id="TVT39075.1"/>
    </source>
</evidence>
<dbReference type="InterPro" id="IPR001173">
    <property type="entry name" value="Glyco_trans_2-like"/>
</dbReference>
<evidence type="ECO:0000313" key="3">
    <source>
        <dbReference type="Proteomes" id="UP000317624"/>
    </source>
</evidence>
<comment type="caution">
    <text evidence="2">The sequence shown here is derived from an EMBL/GenBank/DDBJ whole genome shotgun (WGS) entry which is preliminary data.</text>
</comment>
<protein>
    <submittedName>
        <fullName evidence="2">Glycosyltransferase</fullName>
    </submittedName>
</protein>
<dbReference type="PANTHER" id="PTHR22916">
    <property type="entry name" value="GLYCOSYLTRANSFERASE"/>
    <property type="match status" value="1"/>
</dbReference>
<evidence type="ECO:0000259" key="1">
    <source>
        <dbReference type="Pfam" id="PF00535"/>
    </source>
</evidence>
<keyword evidence="2" id="KW-0808">Transferase</keyword>
<accession>A0A558BRG6</accession>
<dbReference type="PANTHER" id="PTHR22916:SF3">
    <property type="entry name" value="UDP-GLCNAC:BETAGAL BETA-1,3-N-ACETYLGLUCOSAMINYLTRANSFERASE-LIKE PROTEIN 1"/>
    <property type="match status" value="1"/>
</dbReference>